<dbReference type="Pfam" id="PF18290">
    <property type="entry name" value="Nudix_hydro"/>
    <property type="match status" value="1"/>
</dbReference>
<keyword evidence="6" id="KW-0378">Hydrolase</keyword>
<evidence type="ECO:0000256" key="1">
    <source>
        <dbReference type="ARBA" id="ARBA00004123"/>
    </source>
</evidence>
<dbReference type="PROSITE" id="PS51462">
    <property type="entry name" value="NUDIX"/>
    <property type="match status" value="1"/>
</dbReference>
<keyword evidence="8" id="KW-0539">Nucleus</keyword>
<reference evidence="13 14" key="1">
    <citation type="submission" date="2024-10" db="EMBL/GenBank/DDBJ databases">
        <title>Updated reference genomes for cyclostephanoid diatoms.</title>
        <authorList>
            <person name="Roberts W.R."/>
            <person name="Alverson A.J."/>
        </authorList>
    </citation>
    <scope>NUCLEOTIDE SEQUENCE [LARGE SCALE GENOMIC DNA]</scope>
    <source>
        <strain evidence="13 14">AJA228-03</strain>
    </source>
</reference>
<keyword evidence="7" id="KW-0496">Mitochondrion</keyword>
<dbReference type="Proteomes" id="UP001530377">
    <property type="component" value="Unassembled WGS sequence"/>
</dbReference>
<dbReference type="FunFam" id="3.90.79.10:FF:000027">
    <property type="entry name" value="nucleoside diphosphate-linked moiety X motif 6"/>
    <property type="match status" value="1"/>
</dbReference>
<sequence>MMTGLLLLQSIASSSLRYGRSSSSSIVRPSIRRRIGGGGGKSSSSSAASYIAAAALGGGALGGASPPGAACGGTDGDDDPRTTSASGATTTTTTTTRGIAERGGEDERRRRGGGTAEGAMTPPGIAAAAAAAAAAAPTDDDLRRIILEPTDDVELDPTFPFPESSIRHDAYDGVTLDVSKLLSSYERDGRRDDVSSMDDPITFGNMLGRALEIWTRTNRRGVWLRIPTSHSHLISPACSIHGFDFQHAEPGYCVLTRWLPTGTTSRLPSGPTHQVGVGALVVHPTSGRILAVRERTGPAANAKLWKMPTGLSDPGEDIAEAAVRELKEETGLDCVFDRIICFRQAHGGLFGRSDMFFVCLCRLAPEYEQRLREGGEIDLIPQEEEILMADWIDFDVYAQQRLWKESPLYKEMNRAMLRSLKKGVHYSDSDDDDVDDTSHGFVAKNLEVGFRPGRNTIYVSSKL</sequence>
<dbReference type="InterPro" id="IPR015797">
    <property type="entry name" value="NUDIX_hydrolase-like_dom_sf"/>
</dbReference>
<evidence type="ECO:0000256" key="4">
    <source>
        <dbReference type="ARBA" id="ARBA00005582"/>
    </source>
</evidence>
<dbReference type="GO" id="GO:0005634">
    <property type="term" value="C:nucleus"/>
    <property type="evidence" value="ECO:0007669"/>
    <property type="project" value="UniProtKB-SubCell"/>
</dbReference>
<evidence type="ECO:0000256" key="5">
    <source>
        <dbReference type="ARBA" id="ARBA00022490"/>
    </source>
</evidence>
<evidence type="ECO:0000256" key="2">
    <source>
        <dbReference type="ARBA" id="ARBA00004173"/>
    </source>
</evidence>
<dbReference type="EMBL" id="JALLPB020000267">
    <property type="protein sequence ID" value="KAL3811338.1"/>
    <property type="molecule type" value="Genomic_DNA"/>
</dbReference>
<evidence type="ECO:0000256" key="6">
    <source>
        <dbReference type="ARBA" id="ARBA00022801"/>
    </source>
</evidence>
<dbReference type="Gene3D" id="3.40.630.30">
    <property type="match status" value="1"/>
</dbReference>
<evidence type="ECO:0000256" key="8">
    <source>
        <dbReference type="ARBA" id="ARBA00023242"/>
    </source>
</evidence>
<dbReference type="InterPro" id="IPR040618">
    <property type="entry name" value="Pre-Nudix"/>
</dbReference>
<comment type="similarity">
    <text evidence="4">Belongs to the Nudix hydrolase family.</text>
</comment>
<dbReference type="Gene3D" id="3.90.79.10">
    <property type="entry name" value="Nucleoside Triphosphate Pyrophosphohydrolase"/>
    <property type="match status" value="1"/>
</dbReference>
<feature type="compositionally biased region" description="Low complexity" evidence="11">
    <location>
        <begin position="82"/>
        <end position="98"/>
    </location>
</feature>
<dbReference type="GO" id="GO:0016787">
    <property type="term" value="F:hydrolase activity"/>
    <property type="evidence" value="ECO:0007669"/>
    <property type="project" value="UniProtKB-KW"/>
</dbReference>
<dbReference type="AlphaFoldDB" id="A0ABD3RE89"/>
<proteinExistence type="inferred from homology"/>
<evidence type="ECO:0000313" key="14">
    <source>
        <dbReference type="Proteomes" id="UP001530377"/>
    </source>
</evidence>
<gene>
    <name evidence="13" type="ORF">ACHAXA_007403</name>
</gene>
<comment type="subcellular location">
    <subcellularLocation>
        <location evidence="3">Cytoplasm</location>
    </subcellularLocation>
    <subcellularLocation>
        <location evidence="2">Mitochondrion</location>
    </subcellularLocation>
    <subcellularLocation>
        <location evidence="1">Nucleus</location>
    </subcellularLocation>
</comment>
<accession>A0ABD3RE89</accession>
<dbReference type="SUPFAM" id="SSF55811">
    <property type="entry name" value="Nudix"/>
    <property type="match status" value="1"/>
</dbReference>
<organism evidence="13 14">
    <name type="scientific">Cyclostephanos tholiformis</name>
    <dbReference type="NCBI Taxonomy" id="382380"/>
    <lineage>
        <taxon>Eukaryota</taxon>
        <taxon>Sar</taxon>
        <taxon>Stramenopiles</taxon>
        <taxon>Ochrophyta</taxon>
        <taxon>Bacillariophyta</taxon>
        <taxon>Coscinodiscophyceae</taxon>
        <taxon>Thalassiosirophycidae</taxon>
        <taxon>Stephanodiscales</taxon>
        <taxon>Stephanodiscaceae</taxon>
        <taxon>Cyclostephanos</taxon>
    </lineage>
</organism>
<dbReference type="GO" id="GO:0005739">
    <property type="term" value="C:mitochondrion"/>
    <property type="evidence" value="ECO:0007669"/>
    <property type="project" value="UniProtKB-SubCell"/>
</dbReference>
<feature type="compositionally biased region" description="Low complexity" evidence="11">
    <location>
        <begin position="18"/>
        <end position="29"/>
    </location>
</feature>
<evidence type="ECO:0000256" key="7">
    <source>
        <dbReference type="ARBA" id="ARBA00023128"/>
    </source>
</evidence>
<feature type="region of interest" description="Disordered" evidence="11">
    <location>
        <begin position="18"/>
        <end position="43"/>
    </location>
</feature>
<dbReference type="InterPro" id="IPR020476">
    <property type="entry name" value="Nudix_hydrolase"/>
</dbReference>
<dbReference type="PROSITE" id="PS00893">
    <property type="entry name" value="NUDIX_BOX"/>
    <property type="match status" value="1"/>
</dbReference>
<evidence type="ECO:0000313" key="13">
    <source>
        <dbReference type="EMBL" id="KAL3811338.1"/>
    </source>
</evidence>
<dbReference type="CDD" id="cd04670">
    <property type="entry name" value="NUDIX_ASFGF2_Nudt6"/>
    <property type="match status" value="1"/>
</dbReference>
<protein>
    <recommendedName>
        <fullName evidence="10">Nucleoside diphosphate-linked moiety X motif 6</fullName>
    </recommendedName>
</protein>
<dbReference type="Pfam" id="PF00293">
    <property type="entry name" value="NUDIX"/>
    <property type="match status" value="1"/>
</dbReference>
<keyword evidence="5" id="KW-0963">Cytoplasm</keyword>
<name>A0ABD3RE89_9STRA</name>
<feature type="domain" description="Nudix hydrolase" evidence="12">
    <location>
        <begin position="272"/>
        <end position="415"/>
    </location>
</feature>
<evidence type="ECO:0000256" key="3">
    <source>
        <dbReference type="ARBA" id="ARBA00004496"/>
    </source>
</evidence>
<keyword evidence="14" id="KW-1185">Reference proteome</keyword>
<comment type="function">
    <text evidence="9">May contribute to the regulation of cell proliferation.</text>
</comment>
<evidence type="ECO:0000256" key="11">
    <source>
        <dbReference type="SAM" id="MobiDB-lite"/>
    </source>
</evidence>
<dbReference type="PANTHER" id="PTHR13994:SF13">
    <property type="entry name" value="FI03680P"/>
    <property type="match status" value="1"/>
</dbReference>
<dbReference type="InterPro" id="IPR020084">
    <property type="entry name" value="NUDIX_hydrolase_CS"/>
</dbReference>
<evidence type="ECO:0000259" key="12">
    <source>
        <dbReference type="PROSITE" id="PS51462"/>
    </source>
</evidence>
<feature type="compositionally biased region" description="Basic and acidic residues" evidence="11">
    <location>
        <begin position="99"/>
        <end position="109"/>
    </location>
</feature>
<evidence type="ECO:0000256" key="9">
    <source>
        <dbReference type="ARBA" id="ARBA00057091"/>
    </source>
</evidence>
<dbReference type="PRINTS" id="PR00502">
    <property type="entry name" value="NUDIXFAMILY"/>
</dbReference>
<evidence type="ECO:0000256" key="10">
    <source>
        <dbReference type="ARBA" id="ARBA00068898"/>
    </source>
</evidence>
<dbReference type="InterPro" id="IPR003293">
    <property type="entry name" value="Nudix_hydrolase6-like"/>
</dbReference>
<feature type="region of interest" description="Disordered" evidence="11">
    <location>
        <begin position="65"/>
        <end position="121"/>
    </location>
</feature>
<dbReference type="InterPro" id="IPR000086">
    <property type="entry name" value="NUDIX_hydrolase_dom"/>
</dbReference>
<dbReference type="PANTHER" id="PTHR13994">
    <property type="entry name" value="NUDIX HYDROLASE RELATED"/>
    <property type="match status" value="1"/>
</dbReference>
<comment type="caution">
    <text evidence="13">The sequence shown here is derived from an EMBL/GenBank/DDBJ whole genome shotgun (WGS) entry which is preliminary data.</text>
</comment>